<dbReference type="EMBL" id="JAHRHJ020000001">
    <property type="protein sequence ID" value="KAH9330574.1"/>
    <property type="molecule type" value="Genomic_DNA"/>
</dbReference>
<sequence length="78" mass="8735">NLSPKMVDSDDQSQEGEQGETRIRTKVIALDLAARVTQLEDTTPGPRISTLEAELFEMREQFSESIANQKRLSDDLAL</sequence>
<dbReference type="AlphaFoldDB" id="A0AA38LNV2"/>
<gene>
    <name evidence="2" type="ORF">KI387_002682</name>
</gene>
<proteinExistence type="predicted"/>
<feature type="compositionally biased region" description="Acidic residues" evidence="1">
    <location>
        <begin position="9"/>
        <end position="18"/>
    </location>
</feature>
<feature type="non-terminal residue" evidence="2">
    <location>
        <position position="1"/>
    </location>
</feature>
<keyword evidence="3" id="KW-1185">Reference proteome</keyword>
<evidence type="ECO:0000313" key="2">
    <source>
        <dbReference type="EMBL" id="KAH9330574.1"/>
    </source>
</evidence>
<accession>A0AA38LNV2</accession>
<organism evidence="2 3">
    <name type="scientific">Taxus chinensis</name>
    <name type="common">Chinese yew</name>
    <name type="synonym">Taxus wallichiana var. chinensis</name>
    <dbReference type="NCBI Taxonomy" id="29808"/>
    <lineage>
        <taxon>Eukaryota</taxon>
        <taxon>Viridiplantae</taxon>
        <taxon>Streptophyta</taxon>
        <taxon>Embryophyta</taxon>
        <taxon>Tracheophyta</taxon>
        <taxon>Spermatophyta</taxon>
        <taxon>Pinopsida</taxon>
        <taxon>Pinidae</taxon>
        <taxon>Conifers II</taxon>
        <taxon>Cupressales</taxon>
        <taxon>Taxaceae</taxon>
        <taxon>Taxus</taxon>
    </lineage>
</organism>
<evidence type="ECO:0000313" key="3">
    <source>
        <dbReference type="Proteomes" id="UP000824469"/>
    </source>
</evidence>
<evidence type="ECO:0000256" key="1">
    <source>
        <dbReference type="SAM" id="MobiDB-lite"/>
    </source>
</evidence>
<protein>
    <submittedName>
        <fullName evidence="2">Uncharacterized protein</fullName>
    </submittedName>
</protein>
<comment type="caution">
    <text evidence="2">The sequence shown here is derived from an EMBL/GenBank/DDBJ whole genome shotgun (WGS) entry which is preliminary data.</text>
</comment>
<feature type="region of interest" description="Disordered" evidence="1">
    <location>
        <begin position="1"/>
        <end position="22"/>
    </location>
</feature>
<reference evidence="2 3" key="1">
    <citation type="journal article" date="2021" name="Nat. Plants">
        <title>The Taxus genome provides insights into paclitaxel biosynthesis.</title>
        <authorList>
            <person name="Xiong X."/>
            <person name="Gou J."/>
            <person name="Liao Q."/>
            <person name="Li Y."/>
            <person name="Zhou Q."/>
            <person name="Bi G."/>
            <person name="Li C."/>
            <person name="Du R."/>
            <person name="Wang X."/>
            <person name="Sun T."/>
            <person name="Guo L."/>
            <person name="Liang H."/>
            <person name="Lu P."/>
            <person name="Wu Y."/>
            <person name="Zhang Z."/>
            <person name="Ro D.K."/>
            <person name="Shang Y."/>
            <person name="Huang S."/>
            <person name="Yan J."/>
        </authorList>
    </citation>
    <scope>NUCLEOTIDE SEQUENCE [LARGE SCALE GENOMIC DNA]</scope>
    <source>
        <strain evidence="2">Ta-2019</strain>
    </source>
</reference>
<feature type="non-terminal residue" evidence="2">
    <location>
        <position position="78"/>
    </location>
</feature>
<dbReference type="Proteomes" id="UP000824469">
    <property type="component" value="Unassembled WGS sequence"/>
</dbReference>
<name>A0AA38LNV2_TAXCH</name>